<evidence type="ECO:0000313" key="5">
    <source>
        <dbReference type="RefSeq" id="XP_013404152.1"/>
    </source>
</evidence>
<evidence type="ECO:0000313" key="4">
    <source>
        <dbReference type="Proteomes" id="UP000085678"/>
    </source>
</evidence>
<feature type="signal peptide" evidence="2">
    <location>
        <begin position="1"/>
        <end position="20"/>
    </location>
</feature>
<dbReference type="Proteomes" id="UP000085678">
    <property type="component" value="Unplaced"/>
</dbReference>
<protein>
    <submittedName>
        <fullName evidence="5">Uncharacterized protein LOC106169287</fullName>
    </submittedName>
</protein>
<dbReference type="RefSeq" id="XP_013404152.1">
    <property type="nucleotide sequence ID" value="XM_013548698.1"/>
</dbReference>
<feature type="domain" description="C-type lectin" evidence="3">
    <location>
        <begin position="155"/>
        <end position="265"/>
    </location>
</feature>
<sequence length="277" mass="30961">MKTISFVSFYVILSALKTQGAVKNSSYPLPTQSVKNYISADGIAAWVKAWLGVLSREVNTARMKDENLTAEVQDLHRSDDNFDLIIQDVKQNVKNGIQSVSSLQADKVALSDQVTELQRQVQQLQTSLQQFAKTVTDLDKLKGILKGCTGRYTKHQDKEYYFGDPMTGRNQVMAQACCQLMGKNLVAVNSAEEFNFIEANIPQVEYSGYWCDAECINNRCIWKNSPTSVFYNPGRAGHNTDGTNGRETCLLMKWRGSVHYEDLSCTSTAFTAGFVCE</sequence>
<dbReference type="AlphaFoldDB" id="A0A1S3J131"/>
<keyword evidence="4" id="KW-1185">Reference proteome</keyword>
<dbReference type="GeneID" id="106169287"/>
<organism evidence="4 5">
    <name type="scientific">Lingula anatina</name>
    <name type="common">Brachiopod</name>
    <name type="synonym">Lingula unguis</name>
    <dbReference type="NCBI Taxonomy" id="7574"/>
    <lineage>
        <taxon>Eukaryota</taxon>
        <taxon>Metazoa</taxon>
        <taxon>Spiralia</taxon>
        <taxon>Lophotrochozoa</taxon>
        <taxon>Brachiopoda</taxon>
        <taxon>Linguliformea</taxon>
        <taxon>Lingulata</taxon>
        <taxon>Lingulida</taxon>
        <taxon>Linguloidea</taxon>
        <taxon>Lingulidae</taxon>
        <taxon>Lingula</taxon>
    </lineage>
</organism>
<dbReference type="Gene3D" id="3.10.100.10">
    <property type="entry name" value="Mannose-Binding Protein A, subunit A"/>
    <property type="match status" value="1"/>
</dbReference>
<dbReference type="PROSITE" id="PS50041">
    <property type="entry name" value="C_TYPE_LECTIN_2"/>
    <property type="match status" value="1"/>
</dbReference>
<evidence type="ECO:0000256" key="2">
    <source>
        <dbReference type="SAM" id="SignalP"/>
    </source>
</evidence>
<evidence type="ECO:0000256" key="1">
    <source>
        <dbReference type="SAM" id="Coils"/>
    </source>
</evidence>
<dbReference type="CDD" id="cd00037">
    <property type="entry name" value="CLECT"/>
    <property type="match status" value="1"/>
</dbReference>
<feature type="chain" id="PRO_5010328076" evidence="2">
    <location>
        <begin position="21"/>
        <end position="277"/>
    </location>
</feature>
<proteinExistence type="predicted"/>
<dbReference type="InterPro" id="IPR016186">
    <property type="entry name" value="C-type_lectin-like/link_sf"/>
</dbReference>
<gene>
    <name evidence="5" type="primary">LOC106169287</name>
</gene>
<dbReference type="InterPro" id="IPR016187">
    <property type="entry name" value="CTDL_fold"/>
</dbReference>
<dbReference type="SMART" id="SM00034">
    <property type="entry name" value="CLECT"/>
    <property type="match status" value="1"/>
</dbReference>
<feature type="coiled-coil region" evidence="1">
    <location>
        <begin position="100"/>
        <end position="134"/>
    </location>
</feature>
<accession>A0A1S3J131</accession>
<dbReference type="SUPFAM" id="SSF56436">
    <property type="entry name" value="C-type lectin-like"/>
    <property type="match status" value="1"/>
</dbReference>
<dbReference type="InterPro" id="IPR001304">
    <property type="entry name" value="C-type_lectin-like"/>
</dbReference>
<keyword evidence="2" id="KW-0732">Signal</keyword>
<reference evidence="5" key="1">
    <citation type="submission" date="2025-08" db="UniProtKB">
        <authorList>
            <consortium name="RefSeq"/>
        </authorList>
    </citation>
    <scope>IDENTIFICATION</scope>
    <source>
        <tissue evidence="5">Gonads</tissue>
    </source>
</reference>
<evidence type="ECO:0000259" key="3">
    <source>
        <dbReference type="PROSITE" id="PS50041"/>
    </source>
</evidence>
<name>A0A1S3J131_LINAN</name>
<dbReference type="KEGG" id="lak:106169287"/>
<keyword evidence="1" id="KW-0175">Coiled coil</keyword>
<dbReference type="InParanoid" id="A0A1S3J131"/>